<name>A0A838ZT91_9FLAO</name>
<dbReference type="EMBL" id="JACDZE010000003">
    <property type="protein sequence ID" value="MBA5630159.1"/>
    <property type="molecule type" value="Genomic_DNA"/>
</dbReference>
<proteinExistence type="predicted"/>
<dbReference type="AlphaFoldDB" id="A0A838ZT91"/>
<evidence type="ECO:0000313" key="2">
    <source>
        <dbReference type="Proteomes" id="UP000552241"/>
    </source>
</evidence>
<comment type="caution">
    <text evidence="1">The sequence shown here is derived from an EMBL/GenBank/DDBJ whole genome shotgun (WGS) entry which is preliminary data.</text>
</comment>
<dbReference type="Proteomes" id="UP000552241">
    <property type="component" value="Unassembled WGS sequence"/>
</dbReference>
<reference evidence="1 2" key="1">
    <citation type="submission" date="2020-07" db="EMBL/GenBank/DDBJ databases">
        <title>Moheibacter lacus sp. nov., a member of the family Flavobacteriaceae isolated from freshwater lake sediment.</title>
        <authorList>
            <person name="Liu Y."/>
        </authorList>
    </citation>
    <scope>NUCLEOTIDE SEQUENCE [LARGE SCALE GENOMIC DNA]</scope>
    <source>
        <strain evidence="1 2">BDHS18</strain>
    </source>
</reference>
<protein>
    <submittedName>
        <fullName evidence="1">GreA/GreB family elongation factor</fullName>
    </submittedName>
</protein>
<gene>
    <name evidence="1" type="ORF">HU137_10280</name>
</gene>
<keyword evidence="2" id="KW-1185">Reference proteome</keyword>
<organism evidence="1 2">
    <name type="scientific">Moheibacter lacus</name>
    <dbReference type="NCBI Taxonomy" id="2745851"/>
    <lineage>
        <taxon>Bacteria</taxon>
        <taxon>Pseudomonadati</taxon>
        <taxon>Bacteroidota</taxon>
        <taxon>Flavobacteriia</taxon>
        <taxon>Flavobacteriales</taxon>
        <taxon>Weeksellaceae</taxon>
        <taxon>Moheibacter</taxon>
    </lineage>
</organism>
<keyword evidence="1" id="KW-0648">Protein biosynthesis</keyword>
<dbReference type="GO" id="GO:0003746">
    <property type="term" value="F:translation elongation factor activity"/>
    <property type="evidence" value="ECO:0007669"/>
    <property type="project" value="UniProtKB-KW"/>
</dbReference>
<keyword evidence="1" id="KW-0251">Elongation factor</keyword>
<evidence type="ECO:0000313" key="1">
    <source>
        <dbReference type="EMBL" id="MBA5630159.1"/>
    </source>
</evidence>
<accession>A0A838ZT91</accession>
<sequence length="33" mass="3634">MVIKTPLAQQLLGKKVGDAFEINQTKHQILAIS</sequence>